<name>A0A7J8ALJ0_MYOMY</name>
<gene>
    <name evidence="1" type="ORF">mMyoMyo1_007819</name>
</gene>
<reference evidence="1 2" key="1">
    <citation type="journal article" date="2020" name="Nature">
        <title>Six reference-quality genomes reveal evolution of bat adaptations.</title>
        <authorList>
            <person name="Jebb D."/>
            <person name="Huang Z."/>
            <person name="Pippel M."/>
            <person name="Hughes G.M."/>
            <person name="Lavrichenko K."/>
            <person name="Devanna P."/>
            <person name="Winkler S."/>
            <person name="Jermiin L.S."/>
            <person name="Skirmuntt E.C."/>
            <person name="Katzourakis A."/>
            <person name="Burkitt-Gray L."/>
            <person name="Ray D.A."/>
            <person name="Sullivan K.A.M."/>
            <person name="Roscito J.G."/>
            <person name="Kirilenko B.M."/>
            <person name="Davalos L.M."/>
            <person name="Corthals A.P."/>
            <person name="Power M.L."/>
            <person name="Jones G."/>
            <person name="Ransome R.D."/>
            <person name="Dechmann D.K.N."/>
            <person name="Locatelli A.G."/>
            <person name="Puechmaille S.J."/>
            <person name="Fedrigo O."/>
            <person name="Jarvis E.D."/>
            <person name="Hiller M."/>
            <person name="Vernes S.C."/>
            <person name="Myers E.W."/>
            <person name="Teeling E.C."/>
        </authorList>
    </citation>
    <scope>NUCLEOTIDE SEQUENCE [LARGE SCALE GENOMIC DNA]</scope>
    <source>
        <strain evidence="1">MMyoMyo1</strain>
        <tissue evidence="1">Flight muscle</tissue>
    </source>
</reference>
<comment type="caution">
    <text evidence="1">The sequence shown here is derived from an EMBL/GenBank/DDBJ whole genome shotgun (WGS) entry which is preliminary data.</text>
</comment>
<dbReference type="EMBL" id="JABWUV010000001">
    <property type="protein sequence ID" value="KAF6387304.1"/>
    <property type="molecule type" value="Genomic_DNA"/>
</dbReference>
<protein>
    <submittedName>
        <fullName evidence="1">Uncharacterized protein</fullName>
    </submittedName>
</protein>
<evidence type="ECO:0000313" key="2">
    <source>
        <dbReference type="Proteomes" id="UP000527355"/>
    </source>
</evidence>
<dbReference type="Proteomes" id="UP000527355">
    <property type="component" value="Unassembled WGS sequence"/>
</dbReference>
<proteinExistence type="predicted"/>
<sequence length="127" mass="15084">MQRQRNMSPMKEMEESKLLYIEFKTPVIRLLKNILETSKGLSKTFKDLSENAKHTEKDQSEIKHTLTEIKNNIQGFNSRGEDSESQISDLKFKEAENTQPEEPKEIRIQKYEYSVRSLWDNFKRTNI</sequence>
<accession>A0A7J8ALJ0</accession>
<dbReference type="AlphaFoldDB" id="A0A7J8ALJ0"/>
<evidence type="ECO:0000313" key="1">
    <source>
        <dbReference type="EMBL" id="KAF6387304.1"/>
    </source>
</evidence>
<keyword evidence="2" id="KW-1185">Reference proteome</keyword>
<organism evidence="1 2">
    <name type="scientific">Myotis myotis</name>
    <name type="common">Greater mouse-eared bat</name>
    <name type="synonym">Vespertilio myotis</name>
    <dbReference type="NCBI Taxonomy" id="51298"/>
    <lineage>
        <taxon>Eukaryota</taxon>
        <taxon>Metazoa</taxon>
        <taxon>Chordata</taxon>
        <taxon>Craniata</taxon>
        <taxon>Vertebrata</taxon>
        <taxon>Euteleostomi</taxon>
        <taxon>Mammalia</taxon>
        <taxon>Eutheria</taxon>
        <taxon>Laurasiatheria</taxon>
        <taxon>Chiroptera</taxon>
        <taxon>Yangochiroptera</taxon>
        <taxon>Vespertilionidae</taxon>
        <taxon>Myotis</taxon>
    </lineage>
</organism>